<evidence type="ECO:0000256" key="16">
    <source>
        <dbReference type="ARBA" id="ARBA00023285"/>
    </source>
</evidence>
<dbReference type="InterPro" id="IPR056179">
    <property type="entry name" value="DHQS_C"/>
</dbReference>
<dbReference type="InterPro" id="IPR050071">
    <property type="entry name" value="Dehydroquinate_synthase"/>
</dbReference>
<dbReference type="GO" id="GO:0003856">
    <property type="term" value="F:3-dehydroquinate synthase activity"/>
    <property type="evidence" value="ECO:0007669"/>
    <property type="project" value="UniProtKB-UniRule"/>
</dbReference>
<dbReference type="RefSeq" id="WP_155610121.1">
    <property type="nucleotide sequence ID" value="NZ_WNZW01000002.1"/>
</dbReference>
<evidence type="ECO:0000256" key="3">
    <source>
        <dbReference type="ARBA" id="ARBA00004496"/>
    </source>
</evidence>
<dbReference type="EC" id="4.2.3.4" evidence="6 17"/>
<evidence type="ECO:0000256" key="1">
    <source>
        <dbReference type="ARBA" id="ARBA00001393"/>
    </source>
</evidence>
<keyword evidence="13 17" id="KW-0520">NAD</keyword>
<feature type="binding site" evidence="17">
    <location>
        <position position="266"/>
    </location>
    <ligand>
        <name>Zn(2+)</name>
        <dbReference type="ChEBI" id="CHEBI:29105"/>
    </ligand>
</feature>
<keyword evidence="12 17" id="KW-0862">Zinc</keyword>
<dbReference type="Proteomes" id="UP000447876">
    <property type="component" value="Unassembled WGS sequence"/>
</dbReference>
<evidence type="ECO:0000259" key="19">
    <source>
        <dbReference type="Pfam" id="PF24621"/>
    </source>
</evidence>
<evidence type="ECO:0000256" key="15">
    <source>
        <dbReference type="ARBA" id="ARBA00023239"/>
    </source>
</evidence>
<reference evidence="20 21" key="1">
    <citation type="submission" date="2019-11" db="EMBL/GenBank/DDBJ databases">
        <title>Draft genome sequences of five Paenibacillus species of dairy origin.</title>
        <authorList>
            <person name="Olajide A.M."/>
            <person name="Chen S."/>
            <person name="Lapointe G."/>
        </authorList>
    </citation>
    <scope>NUCLEOTIDE SEQUENCE [LARGE SCALE GENOMIC DNA]</scope>
    <source>
        <strain evidence="20 21">12CR55</strain>
    </source>
</reference>
<feature type="binding site" evidence="17">
    <location>
        <position position="153"/>
    </location>
    <ligand>
        <name>NAD(+)</name>
        <dbReference type="ChEBI" id="CHEBI:57540"/>
    </ligand>
</feature>
<feature type="domain" description="3-dehydroquinate synthase C-terminal" evidence="19">
    <location>
        <begin position="183"/>
        <end position="325"/>
    </location>
</feature>
<dbReference type="InterPro" id="IPR030960">
    <property type="entry name" value="DHQS/DOIS_N"/>
</dbReference>
<evidence type="ECO:0000256" key="13">
    <source>
        <dbReference type="ARBA" id="ARBA00023027"/>
    </source>
</evidence>
<keyword evidence="9 17" id="KW-0028">Amino-acid biosynthesis</keyword>
<evidence type="ECO:0000256" key="12">
    <source>
        <dbReference type="ARBA" id="ARBA00022833"/>
    </source>
</evidence>
<comment type="caution">
    <text evidence="20">The sequence shown here is derived from an EMBL/GenBank/DDBJ whole genome shotgun (WGS) entry which is preliminary data.</text>
</comment>
<dbReference type="Pfam" id="PF24621">
    <property type="entry name" value="DHQS_C"/>
    <property type="match status" value="1"/>
</dbReference>
<comment type="cofactor">
    <cofactor evidence="2 17">
        <name>NAD(+)</name>
        <dbReference type="ChEBI" id="CHEBI:57540"/>
    </cofactor>
</comment>
<dbReference type="GO" id="GO:0009073">
    <property type="term" value="P:aromatic amino acid family biosynthetic process"/>
    <property type="evidence" value="ECO:0007669"/>
    <property type="project" value="UniProtKB-KW"/>
</dbReference>
<accession>A0A7X3CMD0</accession>
<keyword evidence="11 17" id="KW-0547">Nucleotide-binding</keyword>
<feature type="binding site" evidence="17">
    <location>
        <begin position="108"/>
        <end position="112"/>
    </location>
    <ligand>
        <name>NAD(+)</name>
        <dbReference type="ChEBI" id="CHEBI:57540"/>
    </ligand>
</feature>
<protein>
    <recommendedName>
        <fullName evidence="7 17">3-dehydroquinate synthase</fullName>
        <shortName evidence="17">DHQS</shortName>
        <ecNumber evidence="6 17">4.2.3.4</ecNumber>
    </recommendedName>
</protein>
<dbReference type="FunFam" id="3.40.50.1970:FF:000001">
    <property type="entry name" value="3-dehydroquinate synthase"/>
    <property type="match status" value="1"/>
</dbReference>
<dbReference type="Gene3D" id="3.40.50.1970">
    <property type="match status" value="1"/>
</dbReference>
<keyword evidence="10 17" id="KW-0479">Metal-binding</keyword>
<dbReference type="CDD" id="cd08195">
    <property type="entry name" value="DHQS"/>
    <property type="match status" value="1"/>
</dbReference>
<evidence type="ECO:0000313" key="20">
    <source>
        <dbReference type="EMBL" id="MUG44684.1"/>
    </source>
</evidence>
<comment type="catalytic activity">
    <reaction evidence="1 17">
        <text>7-phospho-2-dehydro-3-deoxy-D-arabino-heptonate = 3-dehydroquinate + phosphate</text>
        <dbReference type="Rhea" id="RHEA:21968"/>
        <dbReference type="ChEBI" id="CHEBI:32364"/>
        <dbReference type="ChEBI" id="CHEBI:43474"/>
        <dbReference type="ChEBI" id="CHEBI:58394"/>
        <dbReference type="EC" id="4.2.3.4"/>
    </reaction>
</comment>
<dbReference type="HAMAP" id="MF_00110">
    <property type="entry name" value="DHQ_synthase"/>
    <property type="match status" value="1"/>
</dbReference>
<organism evidence="20 21">
    <name type="scientific">Paenibacillus woosongensis</name>
    <dbReference type="NCBI Taxonomy" id="307580"/>
    <lineage>
        <taxon>Bacteria</taxon>
        <taxon>Bacillati</taxon>
        <taxon>Bacillota</taxon>
        <taxon>Bacilli</taxon>
        <taxon>Bacillales</taxon>
        <taxon>Paenibacillaceae</taxon>
        <taxon>Paenibacillus</taxon>
    </lineage>
</organism>
<dbReference type="PANTHER" id="PTHR43622:SF7">
    <property type="entry name" value="3-DEHYDROQUINATE SYNTHASE, CHLOROPLASTIC"/>
    <property type="match status" value="1"/>
</dbReference>
<sequence length="367" mass="39897">MRTLTVDLGDRSYPIYIGEGMLSKSGEYFLQHQLTTKSPVLIVSDENIAPKYLQTVVNSLQASGYQTVSSVVKAGEKSKSLDVFEEVMTAAIEGGLDRKSTVVALGGGVVGDLAGFVAASFMRGVHFVQMPTTILAHDSSVGGKVAVNHRLAKNMIGAFHQPAMVLYDVDTLQSLPERDVRSGLSEMIKHGLIWDEQFAYWCRDNADRLLALDREALTYGLTEGCSVKAKVVSSDETEQGLRAILNLGHTIGHALEAIGGYGEFLHGEAISIGMAAAAQLAVNRGRDRSIYEETTALLAKFGLPTTIPGHLNDEEIISAMLHDKKFKENQIVFILPVRIGEVEIVSDMTLDEVRQVIKQLKGEGQHV</sequence>
<feature type="binding site" evidence="17">
    <location>
        <position position="186"/>
    </location>
    <ligand>
        <name>Zn(2+)</name>
        <dbReference type="ChEBI" id="CHEBI:29105"/>
    </ligand>
</feature>
<evidence type="ECO:0000256" key="14">
    <source>
        <dbReference type="ARBA" id="ARBA00023141"/>
    </source>
</evidence>
<comment type="subcellular location">
    <subcellularLocation>
        <location evidence="3 17">Cytoplasm</location>
    </subcellularLocation>
</comment>
<comment type="caution">
    <text evidence="17">Lacks conserved residue(s) required for the propagation of feature annotation.</text>
</comment>
<comment type="pathway">
    <text evidence="4 17">Metabolic intermediate biosynthesis; chorismate biosynthesis; chorismate from D-erythrose 4-phosphate and phosphoenolpyruvate: step 2/7.</text>
</comment>
<evidence type="ECO:0000256" key="2">
    <source>
        <dbReference type="ARBA" id="ARBA00001911"/>
    </source>
</evidence>
<evidence type="ECO:0000259" key="18">
    <source>
        <dbReference type="Pfam" id="PF01761"/>
    </source>
</evidence>
<feature type="binding site" evidence="17">
    <location>
        <begin position="132"/>
        <end position="133"/>
    </location>
    <ligand>
        <name>NAD(+)</name>
        <dbReference type="ChEBI" id="CHEBI:57540"/>
    </ligand>
</feature>
<evidence type="ECO:0000256" key="17">
    <source>
        <dbReference type="HAMAP-Rule" id="MF_00110"/>
    </source>
</evidence>
<evidence type="ECO:0000256" key="10">
    <source>
        <dbReference type="ARBA" id="ARBA00022723"/>
    </source>
</evidence>
<evidence type="ECO:0000256" key="5">
    <source>
        <dbReference type="ARBA" id="ARBA00005412"/>
    </source>
</evidence>
<keyword evidence="8 17" id="KW-0963">Cytoplasm</keyword>
<dbReference type="PANTHER" id="PTHR43622">
    <property type="entry name" value="3-DEHYDROQUINATE SYNTHASE"/>
    <property type="match status" value="1"/>
</dbReference>
<evidence type="ECO:0000256" key="7">
    <source>
        <dbReference type="ARBA" id="ARBA00017684"/>
    </source>
</evidence>
<dbReference type="PIRSF" id="PIRSF001455">
    <property type="entry name" value="DHQ_synth"/>
    <property type="match status" value="1"/>
</dbReference>
<dbReference type="InterPro" id="IPR016037">
    <property type="entry name" value="DHQ_synth_AroB"/>
</dbReference>
<comment type="similarity">
    <text evidence="5 17">Belongs to the sugar phosphate cyclases superfamily. Dehydroquinate synthase family.</text>
</comment>
<dbReference type="GO" id="GO:0000166">
    <property type="term" value="F:nucleotide binding"/>
    <property type="evidence" value="ECO:0007669"/>
    <property type="project" value="UniProtKB-KW"/>
</dbReference>
<dbReference type="OrthoDB" id="9806583at2"/>
<keyword evidence="15 17" id="KW-0456">Lyase</keyword>
<feature type="binding site" evidence="17">
    <location>
        <position position="249"/>
    </location>
    <ligand>
        <name>Zn(2+)</name>
        <dbReference type="ChEBI" id="CHEBI:29105"/>
    </ligand>
</feature>
<name>A0A7X3CMD0_9BACL</name>
<keyword evidence="16 17" id="KW-0170">Cobalt</keyword>
<feature type="domain" description="3-dehydroquinate synthase N-terminal" evidence="18">
    <location>
        <begin position="71"/>
        <end position="181"/>
    </location>
</feature>
<dbReference type="EMBL" id="WNZW01000002">
    <property type="protein sequence ID" value="MUG44684.1"/>
    <property type="molecule type" value="Genomic_DNA"/>
</dbReference>
<comment type="function">
    <text evidence="17">Catalyzes the conversion of 3-deoxy-D-arabino-heptulosonate 7-phosphate (DAHP) to dehydroquinate (DHQ).</text>
</comment>
<evidence type="ECO:0000256" key="9">
    <source>
        <dbReference type="ARBA" id="ARBA00022605"/>
    </source>
</evidence>
<proteinExistence type="inferred from homology"/>
<dbReference type="GO" id="GO:0008652">
    <property type="term" value="P:amino acid biosynthetic process"/>
    <property type="evidence" value="ECO:0007669"/>
    <property type="project" value="UniProtKB-KW"/>
</dbReference>
<dbReference type="UniPathway" id="UPA00053">
    <property type="reaction ID" value="UER00085"/>
</dbReference>
<dbReference type="Pfam" id="PF01761">
    <property type="entry name" value="DHQ_synthase"/>
    <property type="match status" value="1"/>
</dbReference>
<keyword evidence="14 17" id="KW-0057">Aromatic amino acid biosynthesis</keyword>
<evidence type="ECO:0000256" key="11">
    <source>
        <dbReference type="ARBA" id="ARBA00022741"/>
    </source>
</evidence>
<dbReference type="GO" id="GO:0005737">
    <property type="term" value="C:cytoplasm"/>
    <property type="evidence" value="ECO:0007669"/>
    <property type="project" value="UniProtKB-SubCell"/>
</dbReference>
<dbReference type="Gene3D" id="1.20.1090.10">
    <property type="entry name" value="Dehydroquinate synthase-like - alpha domain"/>
    <property type="match status" value="1"/>
</dbReference>
<evidence type="ECO:0000256" key="6">
    <source>
        <dbReference type="ARBA" id="ARBA00013031"/>
    </source>
</evidence>
<feature type="binding site" evidence="17">
    <location>
        <position position="144"/>
    </location>
    <ligand>
        <name>NAD(+)</name>
        <dbReference type="ChEBI" id="CHEBI:57540"/>
    </ligand>
</feature>
<dbReference type="SUPFAM" id="SSF56796">
    <property type="entry name" value="Dehydroquinate synthase-like"/>
    <property type="match status" value="1"/>
</dbReference>
<evidence type="ECO:0000256" key="8">
    <source>
        <dbReference type="ARBA" id="ARBA00022490"/>
    </source>
</evidence>
<comment type="cofactor">
    <cofactor evidence="17">
        <name>Co(2+)</name>
        <dbReference type="ChEBI" id="CHEBI:48828"/>
    </cofactor>
    <cofactor evidence="17">
        <name>Zn(2+)</name>
        <dbReference type="ChEBI" id="CHEBI:29105"/>
    </cofactor>
    <text evidence="17">Binds 1 divalent metal cation per subunit. Can use either Co(2+) or Zn(2+).</text>
</comment>
<dbReference type="AlphaFoldDB" id="A0A7X3CMD0"/>
<dbReference type="InterPro" id="IPR030963">
    <property type="entry name" value="DHQ_synth_fam"/>
</dbReference>
<evidence type="ECO:0000256" key="4">
    <source>
        <dbReference type="ARBA" id="ARBA00004661"/>
    </source>
</evidence>
<dbReference type="GO" id="GO:0009423">
    <property type="term" value="P:chorismate biosynthetic process"/>
    <property type="evidence" value="ECO:0007669"/>
    <property type="project" value="UniProtKB-UniRule"/>
</dbReference>
<evidence type="ECO:0000313" key="21">
    <source>
        <dbReference type="Proteomes" id="UP000447876"/>
    </source>
</evidence>
<dbReference type="GO" id="GO:0046872">
    <property type="term" value="F:metal ion binding"/>
    <property type="evidence" value="ECO:0007669"/>
    <property type="project" value="UniProtKB-KW"/>
</dbReference>
<dbReference type="NCBIfam" id="TIGR01357">
    <property type="entry name" value="aroB"/>
    <property type="match status" value="1"/>
</dbReference>
<gene>
    <name evidence="17 20" type="primary">aroB</name>
    <name evidence="20" type="ORF">GNP95_06715</name>
</gene>